<proteinExistence type="predicted"/>
<sequence length="178" mass="19056">MHQTVLQQGDQTGTQGVTGTTGATGETGATGAFTNVLSVELKYTFTGSSVALVYTYVVEAGAASFWKASGVHSYITSGWTANPGITTITNFLETSTKKFSVHLQLQKTQITDAGGGTILLPDATHTPITAEVYKTADDEIIIRFIKNANKEPIEFKSAQINYRIVDLTFSLLIIGTDQ</sequence>
<organism evidence="2">
    <name type="scientific">marine sediment metagenome</name>
    <dbReference type="NCBI Taxonomy" id="412755"/>
    <lineage>
        <taxon>unclassified sequences</taxon>
        <taxon>metagenomes</taxon>
        <taxon>ecological metagenomes</taxon>
    </lineage>
</organism>
<comment type="caution">
    <text evidence="2">The sequence shown here is derived from an EMBL/GenBank/DDBJ whole genome shotgun (WGS) entry which is preliminary data.</text>
</comment>
<protein>
    <submittedName>
        <fullName evidence="2">Uncharacterized protein</fullName>
    </submittedName>
</protein>
<evidence type="ECO:0000256" key="1">
    <source>
        <dbReference type="SAM" id="MobiDB-lite"/>
    </source>
</evidence>
<accession>A0A0F9L7F2</accession>
<reference evidence="2" key="1">
    <citation type="journal article" date="2015" name="Nature">
        <title>Complex archaea that bridge the gap between prokaryotes and eukaryotes.</title>
        <authorList>
            <person name="Spang A."/>
            <person name="Saw J.H."/>
            <person name="Jorgensen S.L."/>
            <person name="Zaremba-Niedzwiedzka K."/>
            <person name="Martijn J."/>
            <person name="Lind A.E."/>
            <person name="van Eijk R."/>
            <person name="Schleper C."/>
            <person name="Guy L."/>
            <person name="Ettema T.J."/>
        </authorList>
    </citation>
    <scope>NUCLEOTIDE SEQUENCE</scope>
</reference>
<evidence type="ECO:0000313" key="2">
    <source>
        <dbReference type="EMBL" id="KKM89408.1"/>
    </source>
</evidence>
<gene>
    <name evidence="2" type="ORF">LCGC14_1248960</name>
</gene>
<feature type="region of interest" description="Disordered" evidence="1">
    <location>
        <begin position="1"/>
        <end position="25"/>
    </location>
</feature>
<dbReference type="EMBL" id="LAZR01006819">
    <property type="protein sequence ID" value="KKM89408.1"/>
    <property type="molecule type" value="Genomic_DNA"/>
</dbReference>
<dbReference type="AlphaFoldDB" id="A0A0F9L7F2"/>
<name>A0A0F9L7F2_9ZZZZ</name>